<name>A0A073IN15_9BACT</name>
<dbReference type="RefSeq" id="WP_037978706.1">
    <property type="nucleotide sequence ID" value="NZ_JMKI01000060.1"/>
</dbReference>
<comment type="caution">
    <text evidence="1">The sequence shown here is derived from an EMBL/GenBank/DDBJ whole genome shotgun (WGS) entry which is preliminary data.</text>
</comment>
<dbReference type="GeneID" id="90984711"/>
<reference evidence="1 2" key="1">
    <citation type="submission" date="2014-04" db="EMBL/GenBank/DDBJ databases">
        <title>Draft Genome Sequence of Synergistes jonesii.</title>
        <authorList>
            <person name="Coil D.A."/>
            <person name="Eisen J.A."/>
            <person name="Holland-Moritz H.E."/>
        </authorList>
    </citation>
    <scope>NUCLEOTIDE SEQUENCE [LARGE SCALE GENOMIC DNA]</scope>
    <source>
        <strain evidence="1 2">78-1</strain>
    </source>
</reference>
<evidence type="ECO:0000313" key="2">
    <source>
        <dbReference type="Proteomes" id="UP000027665"/>
    </source>
</evidence>
<organism evidence="1 2">
    <name type="scientific">Synergistes jonesii</name>
    <dbReference type="NCBI Taxonomy" id="2754"/>
    <lineage>
        <taxon>Bacteria</taxon>
        <taxon>Thermotogati</taxon>
        <taxon>Synergistota</taxon>
        <taxon>Synergistia</taxon>
        <taxon>Synergistales</taxon>
        <taxon>Synergistaceae</taxon>
        <taxon>Synergistes</taxon>
    </lineage>
</organism>
<proteinExistence type="predicted"/>
<protein>
    <submittedName>
        <fullName evidence="1">Uncharacterized protein</fullName>
    </submittedName>
</protein>
<sequence length="122" mass="13377">MKDLTCKETFTGAFSTLFGAEEPPLKNMRLNFLTSAGLISGIPSSNKGSSNLQEECIRAVVEQTHQKIEELELQESIKGKYIILKDVKIITGSREINIGSLILFTDEIVGLTLSGDVEVDCQ</sequence>
<evidence type="ECO:0000313" key="1">
    <source>
        <dbReference type="EMBL" id="KEJ91109.1"/>
    </source>
</evidence>
<accession>A0A073IN15</accession>
<dbReference type="AlphaFoldDB" id="A0A073IN15"/>
<gene>
    <name evidence="1" type="ORF">EH55_13080</name>
</gene>
<dbReference type="EMBL" id="JMKI01000060">
    <property type="protein sequence ID" value="KEJ91109.1"/>
    <property type="molecule type" value="Genomic_DNA"/>
</dbReference>
<dbReference type="Proteomes" id="UP000027665">
    <property type="component" value="Unassembled WGS sequence"/>
</dbReference>
<keyword evidence="2" id="KW-1185">Reference proteome</keyword>